<evidence type="ECO:0000259" key="1">
    <source>
        <dbReference type="PROSITE" id="PS50846"/>
    </source>
</evidence>
<dbReference type="Gene3D" id="3.30.70.100">
    <property type="match status" value="1"/>
</dbReference>
<accession>A0A1T2L711</accession>
<dbReference type="InterPro" id="IPR036163">
    <property type="entry name" value="HMA_dom_sf"/>
</dbReference>
<proteinExistence type="predicted"/>
<dbReference type="AlphaFoldDB" id="A0A1T2L711"/>
<comment type="caution">
    <text evidence="2">The sequence shown here is derived from an EMBL/GenBank/DDBJ whole genome shotgun (WGS) entry which is preliminary data.</text>
</comment>
<sequence length="65" mass="6853">MKEQFQAQNIKCGGCADAIKNGLGELNGIEQVEVEVESGNVTVEGASLQRDTISAKLAELGYPEA</sequence>
<dbReference type="GO" id="GO:0046872">
    <property type="term" value="F:metal ion binding"/>
    <property type="evidence" value="ECO:0007669"/>
    <property type="project" value="InterPro"/>
</dbReference>
<dbReference type="Proteomes" id="UP000191110">
    <property type="component" value="Unassembled WGS sequence"/>
</dbReference>
<dbReference type="PROSITE" id="PS50846">
    <property type="entry name" value="HMA_2"/>
    <property type="match status" value="1"/>
</dbReference>
<keyword evidence="3" id="KW-1185">Reference proteome</keyword>
<protein>
    <recommendedName>
        <fullName evidence="1">HMA domain-containing protein</fullName>
    </recommendedName>
</protein>
<evidence type="ECO:0000313" key="2">
    <source>
        <dbReference type="EMBL" id="OOZ40871.1"/>
    </source>
</evidence>
<dbReference type="InterPro" id="IPR006121">
    <property type="entry name" value="HMA_dom"/>
</dbReference>
<dbReference type="Pfam" id="PF00403">
    <property type="entry name" value="HMA"/>
    <property type="match status" value="1"/>
</dbReference>
<feature type="domain" description="HMA" evidence="1">
    <location>
        <begin position="1"/>
        <end position="65"/>
    </location>
</feature>
<dbReference type="SUPFAM" id="SSF55008">
    <property type="entry name" value="HMA, heavy metal-associated domain"/>
    <property type="match status" value="1"/>
</dbReference>
<dbReference type="CDD" id="cd00371">
    <property type="entry name" value="HMA"/>
    <property type="match status" value="1"/>
</dbReference>
<name>A0A1T2L711_9GAMM</name>
<dbReference type="EMBL" id="MPRL01000016">
    <property type="protein sequence ID" value="OOZ40871.1"/>
    <property type="molecule type" value="Genomic_DNA"/>
</dbReference>
<reference evidence="2 3" key="1">
    <citation type="submission" date="2016-11" db="EMBL/GenBank/DDBJ databases">
        <title>Mixed transmission modes and dynamic genome evolution in an obligate animal-bacterial symbiosis.</title>
        <authorList>
            <person name="Russell S.L."/>
            <person name="Corbett-Detig R.B."/>
            <person name="Cavanaugh C.M."/>
        </authorList>
    </citation>
    <scope>NUCLEOTIDE SEQUENCE [LARGE SCALE GENOMIC DNA]</scope>
    <source>
        <strain evidence="2">Sveles-Q1</strain>
    </source>
</reference>
<organism evidence="2 3">
    <name type="scientific">Solemya pervernicosa gill symbiont</name>
    <dbReference type="NCBI Taxonomy" id="642797"/>
    <lineage>
        <taxon>Bacteria</taxon>
        <taxon>Pseudomonadati</taxon>
        <taxon>Pseudomonadota</taxon>
        <taxon>Gammaproteobacteria</taxon>
        <taxon>sulfur-oxidizing symbionts</taxon>
    </lineage>
</organism>
<dbReference type="RefSeq" id="WP_078483169.1">
    <property type="nucleotide sequence ID" value="NZ_MPRL01000016.1"/>
</dbReference>
<dbReference type="OrthoDB" id="9814359at2"/>
<gene>
    <name evidence="2" type="ORF">BOW53_05930</name>
</gene>
<evidence type="ECO:0000313" key="3">
    <source>
        <dbReference type="Proteomes" id="UP000191110"/>
    </source>
</evidence>